<gene>
    <name evidence="1" type="ORF">E3U43_007358</name>
</gene>
<organism evidence="1 2">
    <name type="scientific">Larimichthys crocea</name>
    <name type="common">Large yellow croaker</name>
    <name type="synonym">Pseudosciaena crocea</name>
    <dbReference type="NCBI Taxonomy" id="215358"/>
    <lineage>
        <taxon>Eukaryota</taxon>
        <taxon>Metazoa</taxon>
        <taxon>Chordata</taxon>
        <taxon>Craniata</taxon>
        <taxon>Vertebrata</taxon>
        <taxon>Euteleostomi</taxon>
        <taxon>Actinopterygii</taxon>
        <taxon>Neopterygii</taxon>
        <taxon>Teleostei</taxon>
        <taxon>Neoteleostei</taxon>
        <taxon>Acanthomorphata</taxon>
        <taxon>Eupercaria</taxon>
        <taxon>Sciaenidae</taxon>
        <taxon>Larimichthys</taxon>
    </lineage>
</organism>
<comment type="caution">
    <text evidence="1">The sequence shown here is derived from an EMBL/GenBank/DDBJ whole genome shotgun (WGS) entry which is preliminary data.</text>
</comment>
<dbReference type="EMBL" id="CM011677">
    <property type="protein sequence ID" value="TMS20865.1"/>
    <property type="molecule type" value="Genomic_DNA"/>
</dbReference>
<dbReference type="Proteomes" id="UP000793456">
    <property type="component" value="Chromosome IV"/>
</dbReference>
<evidence type="ECO:0000313" key="1">
    <source>
        <dbReference type="EMBL" id="TMS20865.1"/>
    </source>
</evidence>
<proteinExistence type="predicted"/>
<reference evidence="1" key="1">
    <citation type="submission" date="2018-11" db="EMBL/GenBank/DDBJ databases">
        <title>The sequence and de novo assembly of Larimichthys crocea genome using PacBio and Hi-C technologies.</title>
        <authorList>
            <person name="Xu P."/>
            <person name="Chen B."/>
            <person name="Zhou Z."/>
            <person name="Ke Q."/>
            <person name="Wu Y."/>
            <person name="Bai H."/>
            <person name="Pu F."/>
        </authorList>
    </citation>
    <scope>NUCLEOTIDE SEQUENCE</scope>
    <source>
        <tissue evidence="1">Muscle</tissue>
    </source>
</reference>
<sequence length="355" mass="39747">MSYVQCHCETAACCSSSVASGRQHVNGVNLYYEQTGRGKHAVLLLPGALGSTRTDFGPQMKSLNKERFTVVCFDPRGYGKSRPPARDFPIDFYERDAKDAVDLMKALGFGKFSMLGWSDGGMTALIAAAKNPDLVNKIVAWGSNAYICKQDLELYEAVRDVSRWSAKMRQPMEEVYGAELFAKTWEDWVDGIAKFENRPEARVQLSRVRHHDRDSERNRVRRDHGQLKIDRKQGAERGGMTRSKWPSDAGLEPGPAAARTIASYTRGGRLTHYATDRPLWRSLLTGNTTGDSMPLSTLVMGDPSNTAPNSLAQRLAKKTKKQVYVSYSLPMTDSNLSLLVENRIKKELELHPEHF</sequence>
<accession>A0ACD3RN56</accession>
<name>A0ACD3RN56_LARCR</name>
<evidence type="ECO:0000313" key="2">
    <source>
        <dbReference type="Proteomes" id="UP000793456"/>
    </source>
</evidence>
<keyword evidence="2" id="KW-1185">Reference proteome</keyword>
<protein>
    <submittedName>
        <fullName evidence="1">Uncharacterized protein</fullName>
    </submittedName>
</protein>